<dbReference type="EMBL" id="PPUT01000020">
    <property type="protein sequence ID" value="RDC43366.1"/>
    <property type="molecule type" value="Genomic_DNA"/>
</dbReference>
<comment type="caution">
    <text evidence="2">The sequence shown here is derived from an EMBL/GenBank/DDBJ whole genome shotgun (WGS) entry which is preliminary data.</text>
</comment>
<dbReference type="RefSeq" id="WP_114549275.1">
    <property type="nucleotide sequence ID" value="NZ_PPUT01000020.1"/>
</dbReference>
<organism evidence="2 3">
    <name type="scientific">Adlercreutzia equolifaciens subsp. celatus</name>
    <dbReference type="NCBI Taxonomy" id="394340"/>
    <lineage>
        <taxon>Bacteria</taxon>
        <taxon>Bacillati</taxon>
        <taxon>Actinomycetota</taxon>
        <taxon>Coriobacteriia</taxon>
        <taxon>Eggerthellales</taxon>
        <taxon>Eggerthellaceae</taxon>
        <taxon>Adlercreutzia</taxon>
    </lineage>
</organism>
<dbReference type="AlphaFoldDB" id="A0A369NZI4"/>
<evidence type="ECO:0000313" key="2">
    <source>
        <dbReference type="EMBL" id="RDC43366.1"/>
    </source>
</evidence>
<dbReference type="Proteomes" id="UP000253805">
    <property type="component" value="Unassembled WGS sequence"/>
</dbReference>
<gene>
    <name evidence="2" type="ORF">C1850_07970</name>
</gene>
<dbReference type="InterPro" id="IPR035093">
    <property type="entry name" value="RelE/ParE_toxin_dom_sf"/>
</dbReference>
<evidence type="ECO:0000256" key="1">
    <source>
        <dbReference type="ARBA" id="ARBA00022649"/>
    </source>
</evidence>
<keyword evidence="1" id="KW-1277">Toxin-antitoxin system</keyword>
<proteinExistence type="predicted"/>
<dbReference type="Pfam" id="PF05016">
    <property type="entry name" value="ParE_toxin"/>
    <property type="match status" value="1"/>
</dbReference>
<evidence type="ECO:0000313" key="3">
    <source>
        <dbReference type="Proteomes" id="UP000253805"/>
    </source>
</evidence>
<name>A0A369NZI4_9ACTN</name>
<dbReference type="InterPro" id="IPR007712">
    <property type="entry name" value="RelE/ParE_toxin"/>
</dbReference>
<sequence length="101" mass="11733">MAYRKVILAEAQQEYRDIVGYLVSMLRSEQAARNFMEEFDKQVNLVAENPELYGLSRVPELAERGYRCAPMNNYIALYKVADGQIVVCRIVHKSRDYARLL</sequence>
<protein>
    <submittedName>
        <fullName evidence="2">Type II toxin-antitoxin system RelE/ParE family toxin</fullName>
    </submittedName>
</protein>
<accession>A0A369NZI4</accession>
<reference evidence="2 3" key="1">
    <citation type="journal article" date="2018" name="Elife">
        <title>Discovery and characterization of a prevalent human gut bacterial enzyme sufficient for the inactivation of a family of plant toxins.</title>
        <authorList>
            <person name="Koppel N."/>
            <person name="Bisanz J.E."/>
            <person name="Pandelia M.E."/>
            <person name="Turnbaugh P.J."/>
            <person name="Balskus E.P."/>
        </authorList>
    </citation>
    <scope>NUCLEOTIDE SEQUENCE [LARGE SCALE GENOMIC DNA]</scope>
    <source>
        <strain evidence="2 3">OB21 GAM 11</strain>
    </source>
</reference>
<dbReference type="Gene3D" id="3.30.2310.20">
    <property type="entry name" value="RelE-like"/>
    <property type="match status" value="1"/>
</dbReference>